<evidence type="ECO:0000259" key="4">
    <source>
        <dbReference type="Pfam" id="PF13356"/>
    </source>
</evidence>
<feature type="domain" description="Integrase DNA-binding" evidence="4">
    <location>
        <begin position="3"/>
        <end position="85"/>
    </location>
</feature>
<dbReference type="EMBL" id="JACAQA010000002">
    <property type="protein sequence ID" value="NWB83607.1"/>
    <property type="molecule type" value="Genomic_DNA"/>
</dbReference>
<dbReference type="GO" id="GO:0015074">
    <property type="term" value="P:DNA integration"/>
    <property type="evidence" value="ECO:0007669"/>
    <property type="project" value="UniProtKB-KW"/>
</dbReference>
<name>A0A7Y7WN11_9PSED</name>
<sequence>MPLTDTAVRQAKPEDKGYSLSDSAGLSLFVATNGTKAWHFRFKWQEQQPRISLGIYPDISLKDARTRRNQARTITFPDASDPVAEQVQLWD</sequence>
<evidence type="ECO:0000256" key="2">
    <source>
        <dbReference type="ARBA" id="ARBA00022908"/>
    </source>
</evidence>
<evidence type="ECO:0000256" key="3">
    <source>
        <dbReference type="SAM" id="MobiDB-lite"/>
    </source>
</evidence>
<accession>A0A7Y7WN11</accession>
<dbReference type="AlphaFoldDB" id="A0A7Y7WN11"/>
<gene>
    <name evidence="5" type="ORF">HX830_01825</name>
</gene>
<keyword evidence="2" id="KW-0229">DNA integration</keyword>
<dbReference type="Proteomes" id="UP000522864">
    <property type="component" value="Unassembled WGS sequence"/>
</dbReference>
<comment type="similarity">
    <text evidence="1">Belongs to the 'phage' integrase family.</text>
</comment>
<dbReference type="Gene3D" id="3.30.160.390">
    <property type="entry name" value="Integrase, DNA-binding domain"/>
    <property type="match status" value="1"/>
</dbReference>
<dbReference type="InterPro" id="IPR050808">
    <property type="entry name" value="Phage_Integrase"/>
</dbReference>
<organism evidence="5 6">
    <name type="scientific">Pseudomonas gingeri</name>
    <dbReference type="NCBI Taxonomy" id="117681"/>
    <lineage>
        <taxon>Bacteria</taxon>
        <taxon>Pseudomonadati</taxon>
        <taxon>Pseudomonadota</taxon>
        <taxon>Gammaproteobacteria</taxon>
        <taxon>Pseudomonadales</taxon>
        <taxon>Pseudomonadaceae</taxon>
        <taxon>Pseudomonas</taxon>
    </lineage>
</organism>
<comment type="caution">
    <text evidence="5">The sequence shown here is derived from an EMBL/GenBank/DDBJ whole genome shotgun (WGS) entry which is preliminary data.</text>
</comment>
<dbReference type="InterPro" id="IPR025166">
    <property type="entry name" value="Integrase_DNA_bind_dom"/>
</dbReference>
<protein>
    <submittedName>
        <fullName evidence="5">DUF4102 domain-containing protein</fullName>
    </submittedName>
</protein>
<reference evidence="5 6" key="1">
    <citation type="submission" date="2020-04" db="EMBL/GenBank/DDBJ databases">
        <title>Molecular characterization of pseudomonads from Agaricus bisporus reveal novel blotch 2 pathogens in Western Europe.</title>
        <authorList>
            <person name="Taparia T."/>
            <person name="Krijger M."/>
            <person name="Haynes E."/>
            <person name="Elpinstone J.G."/>
            <person name="Noble R."/>
            <person name="Van Der Wolf J."/>
        </authorList>
    </citation>
    <scope>NUCLEOTIDE SEQUENCE [LARGE SCALE GENOMIC DNA]</scope>
    <source>
        <strain evidence="5 6">G9001</strain>
    </source>
</reference>
<dbReference type="RefSeq" id="WP_177098786.1">
    <property type="nucleotide sequence ID" value="NZ_JACAQA010000002.1"/>
</dbReference>
<evidence type="ECO:0000256" key="1">
    <source>
        <dbReference type="ARBA" id="ARBA00008857"/>
    </source>
</evidence>
<evidence type="ECO:0000313" key="6">
    <source>
        <dbReference type="Proteomes" id="UP000522864"/>
    </source>
</evidence>
<dbReference type="InterPro" id="IPR038488">
    <property type="entry name" value="Integrase_DNA-bd_sf"/>
</dbReference>
<proteinExistence type="inferred from homology"/>
<dbReference type="PANTHER" id="PTHR30629:SF2">
    <property type="entry name" value="PROPHAGE INTEGRASE INTS-RELATED"/>
    <property type="match status" value="1"/>
</dbReference>
<evidence type="ECO:0000313" key="5">
    <source>
        <dbReference type="EMBL" id="NWB83607.1"/>
    </source>
</evidence>
<dbReference type="PANTHER" id="PTHR30629">
    <property type="entry name" value="PROPHAGE INTEGRASE"/>
    <property type="match status" value="1"/>
</dbReference>
<dbReference type="Pfam" id="PF13356">
    <property type="entry name" value="Arm-DNA-bind_3"/>
    <property type="match status" value="1"/>
</dbReference>
<feature type="region of interest" description="Disordered" evidence="3">
    <location>
        <begin position="1"/>
        <end position="20"/>
    </location>
</feature>